<evidence type="ECO:0000313" key="10">
    <source>
        <dbReference type="EMBL" id="MDT0551834.1"/>
    </source>
</evidence>
<feature type="chain" id="PRO_5046865215" evidence="8">
    <location>
        <begin position="21"/>
        <end position="1053"/>
    </location>
</feature>
<proteinExistence type="inferred from homology"/>
<dbReference type="PROSITE" id="PS52016">
    <property type="entry name" value="TONB_DEPENDENT_REC_3"/>
    <property type="match status" value="1"/>
</dbReference>
<keyword evidence="8" id="KW-0732">Signal</keyword>
<evidence type="ECO:0000313" key="11">
    <source>
        <dbReference type="Proteomes" id="UP001252186"/>
    </source>
</evidence>
<keyword evidence="10" id="KW-0675">Receptor</keyword>
<dbReference type="EMBL" id="JAVRHV010000001">
    <property type="protein sequence ID" value="MDT0551834.1"/>
    <property type="molecule type" value="Genomic_DNA"/>
</dbReference>
<evidence type="ECO:0000256" key="7">
    <source>
        <dbReference type="PROSITE-ProRule" id="PRU01360"/>
    </source>
</evidence>
<keyword evidence="6 7" id="KW-0998">Cell outer membrane</keyword>
<dbReference type="NCBIfam" id="TIGR04056">
    <property type="entry name" value="OMP_RagA_SusC"/>
    <property type="match status" value="1"/>
</dbReference>
<dbReference type="InterPro" id="IPR039426">
    <property type="entry name" value="TonB-dep_rcpt-like"/>
</dbReference>
<dbReference type="Pfam" id="PF13715">
    <property type="entry name" value="CarbopepD_reg_2"/>
    <property type="match status" value="1"/>
</dbReference>
<evidence type="ECO:0000256" key="3">
    <source>
        <dbReference type="ARBA" id="ARBA00022452"/>
    </source>
</evidence>
<accession>A0ABU2Y2G8</accession>
<dbReference type="RefSeq" id="WP_311591642.1">
    <property type="nucleotide sequence ID" value="NZ_JAVRHV010000001.1"/>
</dbReference>
<name>A0ABU2Y2G8_9FLAO</name>
<dbReference type="InterPro" id="IPR036942">
    <property type="entry name" value="Beta-barrel_TonB_sf"/>
</dbReference>
<keyword evidence="2 7" id="KW-0813">Transport</keyword>
<evidence type="ECO:0000256" key="1">
    <source>
        <dbReference type="ARBA" id="ARBA00004571"/>
    </source>
</evidence>
<dbReference type="PROSITE" id="PS51257">
    <property type="entry name" value="PROKAR_LIPOPROTEIN"/>
    <property type="match status" value="1"/>
</dbReference>
<gene>
    <name evidence="10" type="ORF">RM519_01130</name>
</gene>
<comment type="subcellular location">
    <subcellularLocation>
        <location evidence="1 7">Cell outer membrane</location>
        <topology evidence="1 7">Multi-pass membrane protein</topology>
    </subcellularLocation>
</comment>
<organism evidence="10 11">
    <name type="scientific">Urechidicola vernalis</name>
    <dbReference type="NCBI Taxonomy" id="3075600"/>
    <lineage>
        <taxon>Bacteria</taxon>
        <taxon>Pseudomonadati</taxon>
        <taxon>Bacteroidota</taxon>
        <taxon>Flavobacteriia</taxon>
        <taxon>Flavobacteriales</taxon>
        <taxon>Flavobacteriaceae</taxon>
        <taxon>Urechidicola</taxon>
    </lineage>
</organism>
<dbReference type="InterPro" id="IPR008969">
    <property type="entry name" value="CarboxyPept-like_regulatory"/>
</dbReference>
<feature type="domain" description="TonB-dependent receptor plug" evidence="9">
    <location>
        <begin position="112"/>
        <end position="220"/>
    </location>
</feature>
<evidence type="ECO:0000256" key="5">
    <source>
        <dbReference type="ARBA" id="ARBA00023136"/>
    </source>
</evidence>
<dbReference type="InterPro" id="IPR023997">
    <property type="entry name" value="TonB-dep_OMP_SusC/RagA_CS"/>
</dbReference>
<dbReference type="Pfam" id="PF07715">
    <property type="entry name" value="Plug"/>
    <property type="match status" value="1"/>
</dbReference>
<dbReference type="SUPFAM" id="SSF56935">
    <property type="entry name" value="Porins"/>
    <property type="match status" value="1"/>
</dbReference>
<dbReference type="InterPro" id="IPR023996">
    <property type="entry name" value="TonB-dep_OMP_SusC/RagA"/>
</dbReference>
<feature type="signal peptide" evidence="8">
    <location>
        <begin position="1"/>
        <end position="20"/>
    </location>
</feature>
<dbReference type="InterPro" id="IPR037066">
    <property type="entry name" value="Plug_dom_sf"/>
</dbReference>
<keyword evidence="11" id="KW-1185">Reference proteome</keyword>
<comment type="similarity">
    <text evidence="7">Belongs to the TonB-dependent receptor family.</text>
</comment>
<sequence>MILKKYIYLVAILFSCIGFAQNSITGVVTDADGQPLPGAGVQIKGSTTGAMTDFDGNYTISAQSADVLVISMIGMVTQNITVGNQSVINVSLSADVAQLDEVVVIGYGSVAKKDLTGSISTVKTKELETPVVAKFDEALAGRIAGVNVTSNEGTPGAAQKIVIRGGNSITGSNDPLYVVNGLPLTDFDPASIETSDIETFTVLKDASATAIYGSRGANGVIVITTRSGRSNSKSEVTINLSTSLQEVTNTLDVMSPYQYVKNLETAAIARDGYQFLPNQDGSNLNNFRGRWVDPELYRDVEGRDFQDEAFDVAPMTQGNISIRGGDNKTNLSFTTGFVDQEGVLITTGFKRFNTNFTINHELSSKVKLWGSMNYSKTNRIGPALTDGPARQFLKSVVKFAPVDPLILGPGEEPGNGGYIPGVNDNEYANLFDPIENIRGTKREDKAHNIRVNTTLTWDINDAFKFKTTNGFSTTVGKQENFWSENTARAQKTEDGISAQINGYERSTFSTSNTLQYSRRKNRKYLWALIGTEYVHNTRWADRFGNLALPTDAFGINNIDVATRPTMARTDFQEDALFSFFGRVNYNLSNNKYLFTATYRADGSSKFQGDNRWGHFPAFSGAWQIAKENFMNNVNFVNSLKLRAGWGLTGNNGVGAYSSQNQFGIAIWNPYAFGAGEEYQPGAVQTTFAVPDLRWEKTAQTNLGLDFSMLNSRLSGTVDYYDKKTEDLLLWGDMALSTGFSAVPQNVGSVSNKGFEITLSGLIVDKNDFSWNSSINISTNKNEVLALNDGQEFIKSDPRIQWNNEFYYISAVGQPVGMMYGFEFDGLYQAEDFIYDPVSNPAAPYILKDGIVSNPTLTGPGTAKHVDQNGDGIIDQEDRVVIGDPYPDHFGGFSNNFKYKNFDLGILLRWSYGQDVFNANNSLWGFPSAQNAQNGLAHVANAWTPWNTDTNVVAHVSNGNATFPRPGYAFDDRYVEDGSYLRLQTITLGYNVPIPKKSGFSSLRLALAGQNLLTWTNYSGFDPEVNTRGNTMPNMDFSAYPKSRTYSLSVQAKF</sequence>
<evidence type="ECO:0000256" key="8">
    <source>
        <dbReference type="SAM" id="SignalP"/>
    </source>
</evidence>
<keyword evidence="5 7" id="KW-0472">Membrane</keyword>
<dbReference type="SUPFAM" id="SSF49464">
    <property type="entry name" value="Carboxypeptidase regulatory domain-like"/>
    <property type="match status" value="1"/>
</dbReference>
<dbReference type="Gene3D" id="2.60.40.1120">
    <property type="entry name" value="Carboxypeptidase-like, regulatory domain"/>
    <property type="match status" value="1"/>
</dbReference>
<evidence type="ECO:0000256" key="4">
    <source>
        <dbReference type="ARBA" id="ARBA00022692"/>
    </source>
</evidence>
<evidence type="ECO:0000259" key="9">
    <source>
        <dbReference type="Pfam" id="PF07715"/>
    </source>
</evidence>
<keyword evidence="3 7" id="KW-1134">Transmembrane beta strand</keyword>
<evidence type="ECO:0000256" key="6">
    <source>
        <dbReference type="ARBA" id="ARBA00023237"/>
    </source>
</evidence>
<keyword evidence="4 7" id="KW-0812">Transmembrane</keyword>
<dbReference type="InterPro" id="IPR012910">
    <property type="entry name" value="Plug_dom"/>
</dbReference>
<reference evidence="10 11" key="1">
    <citation type="submission" date="2023-09" db="EMBL/GenBank/DDBJ databases">
        <authorList>
            <person name="Rey-Velasco X."/>
        </authorList>
    </citation>
    <scope>NUCLEOTIDE SEQUENCE [LARGE SCALE GENOMIC DNA]</scope>
    <source>
        <strain evidence="10 11">P050</strain>
    </source>
</reference>
<comment type="caution">
    <text evidence="10">The sequence shown here is derived from an EMBL/GenBank/DDBJ whole genome shotgun (WGS) entry which is preliminary data.</text>
</comment>
<protein>
    <submittedName>
        <fullName evidence="10">TonB-dependent receptor</fullName>
    </submittedName>
</protein>
<evidence type="ECO:0000256" key="2">
    <source>
        <dbReference type="ARBA" id="ARBA00022448"/>
    </source>
</evidence>
<dbReference type="Gene3D" id="2.170.130.10">
    <property type="entry name" value="TonB-dependent receptor, plug domain"/>
    <property type="match status" value="1"/>
</dbReference>
<dbReference type="Gene3D" id="2.40.170.20">
    <property type="entry name" value="TonB-dependent receptor, beta-barrel domain"/>
    <property type="match status" value="1"/>
</dbReference>
<dbReference type="NCBIfam" id="TIGR04057">
    <property type="entry name" value="SusC_RagA_signa"/>
    <property type="match status" value="1"/>
</dbReference>
<dbReference type="Proteomes" id="UP001252186">
    <property type="component" value="Unassembled WGS sequence"/>
</dbReference>